<evidence type="ECO:0000313" key="2">
    <source>
        <dbReference type="EMBL" id="CUP34099.1"/>
    </source>
</evidence>
<feature type="transmembrane region" description="Helical" evidence="1">
    <location>
        <begin position="28"/>
        <end position="44"/>
    </location>
</feature>
<dbReference type="InterPro" id="IPR049458">
    <property type="entry name" value="EpsG-like"/>
</dbReference>
<feature type="transmembrane region" description="Helical" evidence="1">
    <location>
        <begin position="291"/>
        <end position="307"/>
    </location>
</feature>
<feature type="transmembrane region" description="Helical" evidence="1">
    <location>
        <begin position="185"/>
        <end position="212"/>
    </location>
</feature>
<proteinExistence type="predicted"/>
<dbReference type="RefSeq" id="WP_055299470.1">
    <property type="nucleotide sequence ID" value="NZ_JAHOOB010000028.1"/>
</dbReference>
<organism evidence="2 3">
    <name type="scientific">Bacteroides thetaiotaomicron</name>
    <dbReference type="NCBI Taxonomy" id="818"/>
    <lineage>
        <taxon>Bacteria</taxon>
        <taxon>Pseudomonadati</taxon>
        <taxon>Bacteroidota</taxon>
        <taxon>Bacteroidia</taxon>
        <taxon>Bacteroidales</taxon>
        <taxon>Bacteroidaceae</taxon>
        <taxon>Bacteroides</taxon>
    </lineage>
</organism>
<reference evidence="2 3" key="1">
    <citation type="submission" date="2015-09" db="EMBL/GenBank/DDBJ databases">
        <authorList>
            <consortium name="Pathogen Informatics"/>
        </authorList>
    </citation>
    <scope>NUCLEOTIDE SEQUENCE [LARGE SCALE GENOMIC DNA]</scope>
    <source>
        <strain evidence="2 3">2789STDY5834899</strain>
    </source>
</reference>
<evidence type="ECO:0000256" key="1">
    <source>
        <dbReference type="SAM" id="Phobius"/>
    </source>
</evidence>
<keyword evidence="1" id="KW-1133">Transmembrane helix</keyword>
<accession>A0A174MK60</accession>
<feature type="transmembrane region" description="Helical" evidence="1">
    <location>
        <begin position="319"/>
        <end position="340"/>
    </location>
</feature>
<feature type="transmembrane region" description="Helical" evidence="1">
    <location>
        <begin position="6"/>
        <end position="21"/>
    </location>
</feature>
<dbReference type="AlphaFoldDB" id="A0A174MK60"/>
<dbReference type="Proteomes" id="UP000095576">
    <property type="component" value="Unassembled WGS sequence"/>
</dbReference>
<protein>
    <submittedName>
        <fullName evidence="2">Polysaccharide polymerase</fullName>
    </submittedName>
</protein>
<feature type="transmembrane region" description="Helical" evidence="1">
    <location>
        <begin position="86"/>
        <end position="105"/>
    </location>
</feature>
<feature type="transmembrane region" description="Helical" evidence="1">
    <location>
        <begin position="151"/>
        <end position="178"/>
    </location>
</feature>
<dbReference type="EMBL" id="CZAP01000004">
    <property type="protein sequence ID" value="CUP34099.1"/>
    <property type="molecule type" value="Genomic_DNA"/>
</dbReference>
<dbReference type="Pfam" id="PF14897">
    <property type="entry name" value="EpsG"/>
    <property type="match status" value="1"/>
</dbReference>
<gene>
    <name evidence="2" type="ORF">ERS852511_01834</name>
</gene>
<evidence type="ECO:0000313" key="3">
    <source>
        <dbReference type="Proteomes" id="UP000095576"/>
    </source>
</evidence>
<keyword evidence="1" id="KW-0812">Transmembrane</keyword>
<feature type="transmembrane region" description="Helical" evidence="1">
    <location>
        <begin position="232"/>
        <end position="255"/>
    </location>
</feature>
<feature type="transmembrane region" description="Helical" evidence="1">
    <location>
        <begin position="262"/>
        <end position="279"/>
    </location>
</feature>
<feature type="transmembrane region" description="Helical" evidence="1">
    <location>
        <begin position="117"/>
        <end position="145"/>
    </location>
</feature>
<name>A0A174MK60_BACT4</name>
<sequence>MLVYYFMVLLLFFIALVMSINKQRSLPLFLFLFVLFVLHDGLRWDTGTDWDNYYNYFQHCLYNRWEHFEVGYCILSELIREITDSYTVFLFVHAFIIWQLIFLVIWRFSPFPFLSVYLLYCLMLPLLGMNRQYIALALCVFSVIFIYRRKIIPFLLLIALAFTFHKSALCFIFTYFLFRKFSTKFYICLLVFVVVVSFTGVIDKIPIFQFVAGDELTSEQLSYYIGNTNSRTIFSSLLGIIRMFFWFALAFPLFVRTNDRKFILLFNIYFCYIIFYWLFNGSIFQIFVSRALVYFTIFEIFIIPFIYRELKYSTNRPILLIFLFIYTSMLLYKNITFYTIGNVNPFIPYKFFF</sequence>
<keyword evidence="1" id="KW-0472">Membrane</keyword>